<dbReference type="EMBL" id="SMOL01000695">
    <property type="protein sequence ID" value="KAB2601908.1"/>
    <property type="molecule type" value="Genomic_DNA"/>
</dbReference>
<organism evidence="1 2">
    <name type="scientific">Pyrus ussuriensis x Pyrus communis</name>
    <dbReference type="NCBI Taxonomy" id="2448454"/>
    <lineage>
        <taxon>Eukaryota</taxon>
        <taxon>Viridiplantae</taxon>
        <taxon>Streptophyta</taxon>
        <taxon>Embryophyta</taxon>
        <taxon>Tracheophyta</taxon>
        <taxon>Spermatophyta</taxon>
        <taxon>Magnoliopsida</taxon>
        <taxon>eudicotyledons</taxon>
        <taxon>Gunneridae</taxon>
        <taxon>Pentapetalae</taxon>
        <taxon>rosids</taxon>
        <taxon>fabids</taxon>
        <taxon>Rosales</taxon>
        <taxon>Rosaceae</taxon>
        <taxon>Amygdaloideae</taxon>
        <taxon>Maleae</taxon>
        <taxon>Pyrus</taxon>
    </lineage>
</organism>
<reference evidence="1 2" key="1">
    <citation type="submission" date="2019-09" db="EMBL/GenBank/DDBJ databases">
        <authorList>
            <person name="Ou C."/>
        </authorList>
    </citation>
    <scope>NUCLEOTIDE SEQUENCE [LARGE SCALE GENOMIC DNA]</scope>
    <source>
        <strain evidence="1">S2</strain>
        <tissue evidence="1">Leaf</tissue>
    </source>
</reference>
<sequence length="53" mass="5271">MSWPRISSTVGGSMGSIGGFSTSLEAITSVVLGVRKGEIFGSVKKGGVLGSTP</sequence>
<gene>
    <name evidence="1" type="ORF">D8674_002913</name>
</gene>
<dbReference type="AlphaFoldDB" id="A0A5N5FFL2"/>
<proteinExistence type="predicted"/>
<reference evidence="2" key="2">
    <citation type="submission" date="2019-10" db="EMBL/GenBank/DDBJ databases">
        <title>A de novo genome assembly of a pear dwarfing rootstock.</title>
        <authorList>
            <person name="Wang F."/>
            <person name="Wang J."/>
            <person name="Li S."/>
            <person name="Zhang Y."/>
            <person name="Fang M."/>
            <person name="Ma L."/>
            <person name="Zhao Y."/>
            <person name="Jiang S."/>
        </authorList>
    </citation>
    <scope>NUCLEOTIDE SEQUENCE [LARGE SCALE GENOMIC DNA]</scope>
</reference>
<protein>
    <submittedName>
        <fullName evidence="1">Uncharacterized protein</fullName>
    </submittedName>
</protein>
<keyword evidence="2" id="KW-1185">Reference proteome</keyword>
<comment type="caution">
    <text evidence="1">The sequence shown here is derived from an EMBL/GenBank/DDBJ whole genome shotgun (WGS) entry which is preliminary data.</text>
</comment>
<reference evidence="1 2" key="3">
    <citation type="submission" date="2019-11" db="EMBL/GenBank/DDBJ databases">
        <title>A de novo genome assembly of a pear dwarfing rootstock.</title>
        <authorList>
            <person name="Wang F."/>
            <person name="Wang J."/>
            <person name="Li S."/>
            <person name="Zhang Y."/>
            <person name="Fang M."/>
            <person name="Ma L."/>
            <person name="Zhao Y."/>
            <person name="Jiang S."/>
        </authorList>
    </citation>
    <scope>NUCLEOTIDE SEQUENCE [LARGE SCALE GENOMIC DNA]</scope>
    <source>
        <strain evidence="1">S2</strain>
        <tissue evidence="1">Leaf</tissue>
    </source>
</reference>
<evidence type="ECO:0000313" key="2">
    <source>
        <dbReference type="Proteomes" id="UP000327157"/>
    </source>
</evidence>
<dbReference type="Proteomes" id="UP000327157">
    <property type="component" value="Chromosome 10"/>
</dbReference>
<name>A0A5N5FFL2_9ROSA</name>
<accession>A0A5N5FFL2</accession>
<evidence type="ECO:0000313" key="1">
    <source>
        <dbReference type="EMBL" id="KAB2601908.1"/>
    </source>
</evidence>